<comment type="caution">
    <text evidence="3">The sequence shown here is derived from an EMBL/GenBank/DDBJ whole genome shotgun (WGS) entry which is preliminary data.</text>
</comment>
<name>A0A9Q3E523_9BASI</name>
<sequence length="472" mass="51906">MIILCRSLTALLIDLPHSGATVPTCLDLGLSVAFNTEIAIFHFIDASILHEFALCVGITPSRSTAKAFFVAIKVCCSPGNRFEKLRLVCSMLTMLVENGSSTPRPNNVIILSLHRTFVLLKKLGVKADELEGLLAQAVCHAPTTLNQMAFNQLVTTAILARGEEKPTTFVGQIILNASTKANKDNCQLSPFVYRIADPPATPTYPQRPCSPGPTQPWRQAEEVRRPPDHLVDRFGATCFHCGRAGHWHADFPNTKGVANPNLRPPRPKTPKERPSSASGSRYQRERVSQVQFVEHHAADKVLIDSGVSIHLSGSEKFATDLRTIHPFCIFFADSNLSITITQIAMLRILVKGGVVVISNVLFSNKVSGTILSVGRLCKAGVFPLFSGLMLSLVVCDCLITTTFHNNCWWMNVKLQEGTIESAAETPSLSLIEMNPLSFPSTSKLSCQEWHVRLGHASDRVVRYFLKKHVPSF</sequence>
<keyword evidence="2" id="KW-0732">Signal</keyword>
<protein>
    <recommendedName>
        <fullName evidence="5">CCHC-type domain-containing protein</fullName>
    </recommendedName>
</protein>
<dbReference type="OrthoDB" id="1099063at2759"/>
<evidence type="ECO:0000313" key="3">
    <source>
        <dbReference type="EMBL" id="MBW0512436.1"/>
    </source>
</evidence>
<feature type="chain" id="PRO_5040204353" description="CCHC-type domain-containing protein" evidence="2">
    <location>
        <begin position="21"/>
        <end position="472"/>
    </location>
</feature>
<organism evidence="3 4">
    <name type="scientific">Austropuccinia psidii MF-1</name>
    <dbReference type="NCBI Taxonomy" id="1389203"/>
    <lineage>
        <taxon>Eukaryota</taxon>
        <taxon>Fungi</taxon>
        <taxon>Dikarya</taxon>
        <taxon>Basidiomycota</taxon>
        <taxon>Pucciniomycotina</taxon>
        <taxon>Pucciniomycetes</taxon>
        <taxon>Pucciniales</taxon>
        <taxon>Sphaerophragmiaceae</taxon>
        <taxon>Austropuccinia</taxon>
    </lineage>
</organism>
<proteinExistence type="predicted"/>
<evidence type="ECO:0000313" key="4">
    <source>
        <dbReference type="Proteomes" id="UP000765509"/>
    </source>
</evidence>
<keyword evidence="4" id="KW-1185">Reference proteome</keyword>
<dbReference type="EMBL" id="AVOT02022798">
    <property type="protein sequence ID" value="MBW0512436.1"/>
    <property type="molecule type" value="Genomic_DNA"/>
</dbReference>
<accession>A0A9Q3E523</accession>
<feature type="signal peptide" evidence="2">
    <location>
        <begin position="1"/>
        <end position="20"/>
    </location>
</feature>
<dbReference type="Proteomes" id="UP000765509">
    <property type="component" value="Unassembled WGS sequence"/>
</dbReference>
<evidence type="ECO:0000256" key="1">
    <source>
        <dbReference type="SAM" id="MobiDB-lite"/>
    </source>
</evidence>
<evidence type="ECO:0000256" key="2">
    <source>
        <dbReference type="SAM" id="SignalP"/>
    </source>
</evidence>
<dbReference type="AlphaFoldDB" id="A0A9Q3E523"/>
<gene>
    <name evidence="3" type="ORF">O181_052151</name>
</gene>
<feature type="region of interest" description="Disordered" evidence="1">
    <location>
        <begin position="250"/>
        <end position="283"/>
    </location>
</feature>
<evidence type="ECO:0008006" key="5">
    <source>
        <dbReference type="Google" id="ProtNLM"/>
    </source>
</evidence>
<reference evidence="3" key="1">
    <citation type="submission" date="2021-03" db="EMBL/GenBank/DDBJ databases">
        <title>Draft genome sequence of rust myrtle Austropuccinia psidii MF-1, a brazilian biotype.</title>
        <authorList>
            <person name="Quecine M.C."/>
            <person name="Pachon D.M.R."/>
            <person name="Bonatelli M.L."/>
            <person name="Correr F.H."/>
            <person name="Franceschini L.M."/>
            <person name="Leite T.F."/>
            <person name="Margarido G.R.A."/>
            <person name="Almeida C.A."/>
            <person name="Ferrarezi J.A."/>
            <person name="Labate C.A."/>
        </authorList>
    </citation>
    <scope>NUCLEOTIDE SEQUENCE</scope>
    <source>
        <strain evidence="3">MF-1</strain>
    </source>
</reference>